<dbReference type="PIRSF" id="PIRSF004557">
    <property type="entry name" value="SecY"/>
    <property type="match status" value="1"/>
</dbReference>
<feature type="transmembrane region" description="Helical" evidence="2">
    <location>
        <begin position="98"/>
        <end position="117"/>
    </location>
</feature>
<dbReference type="PRINTS" id="PR00303">
    <property type="entry name" value="SECYTRNLCASE"/>
</dbReference>
<name>A0A395W7E6_9FIRM</name>
<dbReference type="Gene3D" id="1.10.3370.10">
    <property type="entry name" value="SecY subunit domain"/>
    <property type="match status" value="1"/>
</dbReference>
<comment type="similarity">
    <text evidence="1">Belongs to the SecY/SEC61-alpha family.</text>
</comment>
<feature type="transmembrane region" description="Helical" evidence="2">
    <location>
        <begin position="233"/>
        <end position="257"/>
    </location>
</feature>
<dbReference type="Proteomes" id="UP000265489">
    <property type="component" value="Unassembled WGS sequence"/>
</dbReference>
<dbReference type="PANTHER" id="PTHR10906">
    <property type="entry name" value="SECY/SEC61-ALPHA FAMILY MEMBER"/>
    <property type="match status" value="1"/>
</dbReference>
<gene>
    <name evidence="3" type="ORF">DWW32_06890</name>
</gene>
<comment type="caution">
    <text evidence="3">The sequence shown here is derived from an EMBL/GenBank/DDBJ whole genome shotgun (WGS) entry which is preliminary data.</text>
</comment>
<dbReference type="InterPro" id="IPR002208">
    <property type="entry name" value="SecY/SEC61-alpha"/>
</dbReference>
<evidence type="ECO:0008006" key="5">
    <source>
        <dbReference type="Google" id="ProtNLM"/>
    </source>
</evidence>
<dbReference type="SUPFAM" id="SSF103491">
    <property type="entry name" value="Preprotein translocase SecY subunit"/>
    <property type="match status" value="1"/>
</dbReference>
<feature type="transmembrane region" description="Helical" evidence="2">
    <location>
        <begin position="157"/>
        <end position="178"/>
    </location>
</feature>
<evidence type="ECO:0000256" key="2">
    <source>
        <dbReference type="SAM" id="Phobius"/>
    </source>
</evidence>
<dbReference type="GO" id="GO:0015031">
    <property type="term" value="P:protein transport"/>
    <property type="evidence" value="ECO:0007669"/>
    <property type="project" value="InterPro"/>
</dbReference>
<dbReference type="AlphaFoldDB" id="A0A395W7E6"/>
<sequence length="397" mass="44823">MFMKEKTHLVRNRCLFSIVIILIYFVCHRIPLNGIDMSAYDNLGLDLGAVLSLAVNGSNKRCYVMSLGISPYITASLTITILQAVRSKESRARTSPKSLNYLITGLFFCVALIQSIYYALDLIYINRDIMSILVVIFELMAGACIAQYLLMKNKKYGVGGFAPIIIVNMTETLVGILMKSSLDALRIPLAISFVMVIIMIFMEMHEKRIPVQRVSVHNVHAEKNYLAIKYNPVGFMAIMFGSAVFMIPQVIVAVLHNFFNSNEYISWLYLNLNMSRLFGMCVYIVLMFAFSVLLALLFINPKDLSDNLLQTGDCIEGIPAGKATRRYLRKWVLIFSFISGGIMCGCLSLCLYLQYQGIVDATVAMLPSTFMILSGFICTLYLEIRAYRDFDSYKPFI</sequence>
<dbReference type="GO" id="GO:0016020">
    <property type="term" value="C:membrane"/>
    <property type="evidence" value="ECO:0007669"/>
    <property type="project" value="InterPro"/>
</dbReference>
<protein>
    <recommendedName>
        <fullName evidence="5">Preprotein translocase subunit SecY</fullName>
    </recommendedName>
</protein>
<keyword evidence="2" id="KW-1133">Transmembrane helix</keyword>
<feature type="transmembrane region" description="Helical" evidence="2">
    <location>
        <begin position="277"/>
        <end position="299"/>
    </location>
</feature>
<feature type="transmembrane region" description="Helical" evidence="2">
    <location>
        <begin position="361"/>
        <end position="382"/>
    </location>
</feature>
<keyword evidence="2" id="KW-0812">Transmembrane</keyword>
<evidence type="ECO:0000256" key="1">
    <source>
        <dbReference type="RuleBase" id="RU004349"/>
    </source>
</evidence>
<evidence type="ECO:0000313" key="4">
    <source>
        <dbReference type="Proteomes" id="UP000265489"/>
    </source>
</evidence>
<proteinExistence type="inferred from homology"/>
<feature type="transmembrane region" description="Helical" evidence="2">
    <location>
        <begin position="63"/>
        <end position="86"/>
    </location>
</feature>
<dbReference type="Pfam" id="PF00344">
    <property type="entry name" value="SecY"/>
    <property type="match status" value="1"/>
</dbReference>
<dbReference type="InterPro" id="IPR023201">
    <property type="entry name" value="SecY_dom_sf"/>
</dbReference>
<evidence type="ECO:0000313" key="3">
    <source>
        <dbReference type="EMBL" id="RGU91435.1"/>
    </source>
</evidence>
<dbReference type="EMBL" id="QRYQ01000011">
    <property type="protein sequence ID" value="RGU91435.1"/>
    <property type="molecule type" value="Genomic_DNA"/>
</dbReference>
<feature type="transmembrane region" description="Helical" evidence="2">
    <location>
        <begin position="331"/>
        <end position="355"/>
    </location>
</feature>
<organism evidence="3 4">
    <name type="scientific">Holdemanella biformis</name>
    <dbReference type="NCBI Taxonomy" id="1735"/>
    <lineage>
        <taxon>Bacteria</taxon>
        <taxon>Bacillati</taxon>
        <taxon>Bacillota</taxon>
        <taxon>Erysipelotrichia</taxon>
        <taxon>Erysipelotrichales</taxon>
        <taxon>Erysipelotrichaceae</taxon>
        <taxon>Holdemanella</taxon>
    </lineage>
</organism>
<keyword evidence="2" id="KW-0472">Membrane</keyword>
<feature type="transmembrane region" description="Helical" evidence="2">
    <location>
        <begin position="129"/>
        <end position="150"/>
    </location>
</feature>
<reference evidence="3 4" key="1">
    <citation type="submission" date="2018-08" db="EMBL/GenBank/DDBJ databases">
        <title>A genome reference for cultivated species of the human gut microbiota.</title>
        <authorList>
            <person name="Zou Y."/>
            <person name="Xue W."/>
            <person name="Luo G."/>
        </authorList>
    </citation>
    <scope>NUCLEOTIDE SEQUENCE [LARGE SCALE GENOMIC DNA]</scope>
    <source>
        <strain evidence="3 4">AF15-20</strain>
    </source>
</reference>
<feature type="transmembrane region" description="Helical" evidence="2">
    <location>
        <begin position="184"/>
        <end position="202"/>
    </location>
</feature>
<accession>A0A395W7E6</accession>